<proteinExistence type="predicted"/>
<protein>
    <submittedName>
        <fullName evidence="1">Uncharacterized protein</fullName>
    </submittedName>
</protein>
<name>A0ACB0KGP5_TRIPR</name>
<dbReference type="EMBL" id="CASHSV030000206">
    <property type="protein sequence ID" value="CAJ2655686.1"/>
    <property type="molecule type" value="Genomic_DNA"/>
</dbReference>
<evidence type="ECO:0000313" key="1">
    <source>
        <dbReference type="EMBL" id="CAJ2655686.1"/>
    </source>
</evidence>
<evidence type="ECO:0000313" key="2">
    <source>
        <dbReference type="Proteomes" id="UP001177021"/>
    </source>
</evidence>
<accession>A0ACB0KGP5</accession>
<keyword evidence="2" id="KW-1185">Reference proteome</keyword>
<comment type="caution">
    <text evidence="1">The sequence shown here is derived from an EMBL/GenBank/DDBJ whole genome shotgun (WGS) entry which is preliminary data.</text>
</comment>
<sequence>MGQKKKFIDKKNSLTFHLMARDSTDPAFTESDRIFVRVDNNPISADSVFADSPDDPDAEFDTHYEFGESSSSRPLSEDVRKEILALGFPDDGYNYLNHLREIKNSGGGSNYFSNPKFKLEHVNDVKAYDASRVRIKEAEEEPEGNIIYSVASNTANVRVQRAVDPEVAALLDDSDASRFDSDVEDLEEDFVVQANLCEDEDDEENANTSNGNNFDEESTMNRSLDNEHVLQVSDYSTVADAFGPLDEGLNGATGVHSAGEQPRPRRLLDVQFDLLESQEYASDGDDDDIYGDYEQNYLAEDESLAEKPKLSLSNDEMDSPKLDESGKYKVPKDEKEQDGFAGDVIRRCKEYGQQYEVQDDDKDVVIFEESSDESEVWDCETIVSTYSNLDNHPGMIEIPGFTRKKKLTETVTAAFSSSNPIISLSGKAKLPADFLPGGRKPAAEKVKDVSTEKTELYKRKKHGLESKEEKKERKAAVKEERREARRTKKEMKELYKCEANRAQRTAAGSGASSYHIF</sequence>
<organism evidence="1 2">
    <name type="scientific">Trifolium pratense</name>
    <name type="common">Red clover</name>
    <dbReference type="NCBI Taxonomy" id="57577"/>
    <lineage>
        <taxon>Eukaryota</taxon>
        <taxon>Viridiplantae</taxon>
        <taxon>Streptophyta</taxon>
        <taxon>Embryophyta</taxon>
        <taxon>Tracheophyta</taxon>
        <taxon>Spermatophyta</taxon>
        <taxon>Magnoliopsida</taxon>
        <taxon>eudicotyledons</taxon>
        <taxon>Gunneridae</taxon>
        <taxon>Pentapetalae</taxon>
        <taxon>rosids</taxon>
        <taxon>fabids</taxon>
        <taxon>Fabales</taxon>
        <taxon>Fabaceae</taxon>
        <taxon>Papilionoideae</taxon>
        <taxon>50 kb inversion clade</taxon>
        <taxon>NPAAA clade</taxon>
        <taxon>Hologalegina</taxon>
        <taxon>IRL clade</taxon>
        <taxon>Trifolieae</taxon>
        <taxon>Trifolium</taxon>
    </lineage>
</organism>
<dbReference type="Proteomes" id="UP001177021">
    <property type="component" value="Unassembled WGS sequence"/>
</dbReference>
<gene>
    <name evidence="1" type="ORF">MILVUS5_LOCUS22586</name>
</gene>
<reference evidence="1" key="1">
    <citation type="submission" date="2023-10" db="EMBL/GenBank/DDBJ databases">
        <authorList>
            <person name="Rodriguez Cubillos JULIANA M."/>
            <person name="De Vega J."/>
        </authorList>
    </citation>
    <scope>NUCLEOTIDE SEQUENCE</scope>
</reference>